<accession>A0A4P6XHM5</accession>
<dbReference type="PANTHER" id="PTHR42813">
    <property type="entry name" value="ZINC-TYPE ALCOHOL DEHYDROGENASE-LIKE"/>
    <property type="match status" value="1"/>
</dbReference>
<dbReference type="SUPFAM" id="SSF50129">
    <property type="entry name" value="GroES-like"/>
    <property type="match status" value="1"/>
</dbReference>
<evidence type="ECO:0000256" key="1">
    <source>
        <dbReference type="ARBA" id="ARBA00001947"/>
    </source>
</evidence>
<gene>
    <name evidence="5" type="primary">MPUL0A14140</name>
    <name evidence="5" type="ORF">METSCH_A14140</name>
</gene>
<feature type="domain" description="Enoyl reductase (ER)" evidence="4">
    <location>
        <begin position="27"/>
        <end position="367"/>
    </location>
</feature>
<name>A0A4P6XHM5_9ASCO</name>
<comment type="cofactor">
    <cofactor evidence="1">
        <name>Zn(2+)</name>
        <dbReference type="ChEBI" id="CHEBI:29105"/>
    </cofactor>
</comment>
<dbReference type="GO" id="GO:0016491">
    <property type="term" value="F:oxidoreductase activity"/>
    <property type="evidence" value="ECO:0007669"/>
    <property type="project" value="InterPro"/>
</dbReference>
<dbReference type="STRING" id="2163413.A0A4P6XHM5"/>
<dbReference type="InterPro" id="IPR011032">
    <property type="entry name" value="GroES-like_sf"/>
</dbReference>
<dbReference type="Gene3D" id="3.90.180.10">
    <property type="entry name" value="Medium-chain alcohol dehydrogenases, catalytic domain"/>
    <property type="match status" value="1"/>
</dbReference>
<dbReference type="GO" id="GO:0046872">
    <property type="term" value="F:metal ion binding"/>
    <property type="evidence" value="ECO:0007669"/>
    <property type="project" value="UniProtKB-KW"/>
</dbReference>
<keyword evidence="2" id="KW-0479">Metal-binding</keyword>
<proteinExistence type="predicted"/>
<dbReference type="SMART" id="SM00829">
    <property type="entry name" value="PKS_ER"/>
    <property type="match status" value="1"/>
</dbReference>
<dbReference type="InterPro" id="IPR036291">
    <property type="entry name" value="NAD(P)-bd_dom_sf"/>
</dbReference>
<keyword evidence="3" id="KW-0862">Zinc</keyword>
<dbReference type="Pfam" id="PF00107">
    <property type="entry name" value="ADH_zinc_N"/>
    <property type="match status" value="1"/>
</dbReference>
<protein>
    <submittedName>
        <fullName evidence="5">Threonine dehydrogenase</fullName>
    </submittedName>
</protein>
<dbReference type="Proteomes" id="UP000292447">
    <property type="component" value="Chromosome I"/>
</dbReference>
<dbReference type="Pfam" id="PF08240">
    <property type="entry name" value="ADH_N"/>
    <property type="match status" value="1"/>
</dbReference>
<dbReference type="Gene3D" id="3.40.50.720">
    <property type="entry name" value="NAD(P)-binding Rossmann-like Domain"/>
    <property type="match status" value="1"/>
</dbReference>
<evidence type="ECO:0000259" key="4">
    <source>
        <dbReference type="SMART" id="SM00829"/>
    </source>
</evidence>
<organism evidence="5 6">
    <name type="scientific">Metschnikowia aff. pulcherrima</name>
    <dbReference type="NCBI Taxonomy" id="2163413"/>
    <lineage>
        <taxon>Eukaryota</taxon>
        <taxon>Fungi</taxon>
        <taxon>Dikarya</taxon>
        <taxon>Ascomycota</taxon>
        <taxon>Saccharomycotina</taxon>
        <taxon>Pichiomycetes</taxon>
        <taxon>Metschnikowiaceae</taxon>
        <taxon>Metschnikowia</taxon>
    </lineage>
</organism>
<evidence type="ECO:0000313" key="6">
    <source>
        <dbReference type="Proteomes" id="UP000292447"/>
    </source>
</evidence>
<sequence>MLAISAHEKCHLTMMKAAVFKRPYSVQTIEKEKPALINPTDVLVKVRFSGLCGSDLHYYRGHIPLKPDNTMGHEFLGTVVETGSGIHAEDFAIGDDVIATFTIQCGECWYCTHGYSGTCDRTNTFGKPGLQGGQAEFVLVPFANSTLVKKPKSDEKFDESVYVLMADIFVTAYYGVKKIMDHFATDVDVSTVSILQIGAGPVGLCAVRILRHFGFESIVVVDGIGDRLNHAKILGANATVNYVHEPSKLDILKRTLTGDRGFDAALEIVGTGSALKTAFETVRRGGFISSVGMGHEPLPFDALEAYVKCVTISFGRCNAWSLFKEALYVFESLKSDLTDLIDVKCHISEAEEYYSKFERGEVKKVVFVFS</sequence>
<dbReference type="InterPro" id="IPR020843">
    <property type="entry name" value="ER"/>
</dbReference>
<reference evidence="6" key="1">
    <citation type="submission" date="2019-03" db="EMBL/GenBank/DDBJ databases">
        <title>Snf2 controls pulcherriminic acid biosynthesis and connects pigmentation and antifungal activity of the yeast Metschnikowia pulcherrima.</title>
        <authorList>
            <person name="Gore-Lloyd D."/>
            <person name="Sumann I."/>
            <person name="Brachmann A.O."/>
            <person name="Schneeberger K."/>
            <person name="Ortiz-Merino R.A."/>
            <person name="Moreno-Beltran M."/>
            <person name="Schlaefli M."/>
            <person name="Kirner P."/>
            <person name="Santos Kron A."/>
            <person name="Wolfe K.H."/>
            <person name="Piel J."/>
            <person name="Ahrens C.H."/>
            <person name="Henk D."/>
            <person name="Freimoser F.M."/>
        </authorList>
    </citation>
    <scope>NUCLEOTIDE SEQUENCE [LARGE SCALE GENOMIC DNA]</scope>
    <source>
        <strain evidence="6">APC 1.2</strain>
    </source>
</reference>
<keyword evidence="6" id="KW-1185">Reference proteome</keyword>
<dbReference type="AlphaFoldDB" id="A0A4P6XHM5"/>
<dbReference type="InterPro" id="IPR013149">
    <property type="entry name" value="ADH-like_C"/>
</dbReference>
<dbReference type="EMBL" id="CP034456">
    <property type="protein sequence ID" value="QBM86767.1"/>
    <property type="molecule type" value="Genomic_DNA"/>
</dbReference>
<evidence type="ECO:0000256" key="2">
    <source>
        <dbReference type="ARBA" id="ARBA00022723"/>
    </source>
</evidence>
<evidence type="ECO:0000256" key="3">
    <source>
        <dbReference type="ARBA" id="ARBA00022833"/>
    </source>
</evidence>
<dbReference type="InterPro" id="IPR013154">
    <property type="entry name" value="ADH-like_N"/>
</dbReference>
<dbReference type="PANTHER" id="PTHR42813:SF2">
    <property type="entry name" value="DEHYDROGENASE, ZINC-CONTAINING, PUTATIVE (AFU_ORTHOLOGUE AFUA_2G02810)-RELATED"/>
    <property type="match status" value="1"/>
</dbReference>
<evidence type="ECO:0000313" key="5">
    <source>
        <dbReference type="EMBL" id="QBM86767.1"/>
    </source>
</evidence>
<dbReference type="SUPFAM" id="SSF51735">
    <property type="entry name" value="NAD(P)-binding Rossmann-fold domains"/>
    <property type="match status" value="1"/>
</dbReference>